<evidence type="ECO:0000313" key="6">
    <source>
        <dbReference type="Proteomes" id="UP001486888"/>
    </source>
</evidence>
<dbReference type="RefSeq" id="WP_345474067.1">
    <property type="nucleotide sequence ID" value="NZ_CP125942.1"/>
</dbReference>
<keyword evidence="2 5" id="KW-0808">Transferase</keyword>
<evidence type="ECO:0000256" key="1">
    <source>
        <dbReference type="ARBA" id="ARBA00022603"/>
    </source>
</evidence>
<gene>
    <name evidence="5" type="ORF">QMQ05_06780</name>
</gene>
<dbReference type="Proteomes" id="UP001486888">
    <property type="component" value="Chromosome"/>
</dbReference>
<keyword evidence="1 5" id="KW-0489">Methyltransferase</keyword>
<sequence length="233" mass="26189">MDTDSNYDDFALDYVAENESSLLNAYYERPAMLELAGEVSGRRILDIGCGAGPLTEQLLRRGAQVSGFDASTAMIDLARERLGAQADLKVARLGEELPYPNDSFDDAVASLVFHYLPDWTLALSEVRRVLKPGGRLLLSVNHPILYPFNHPGTDYFKLTKYTDDVTLGGEPAQLTYWHRPLHETMTALLESGFTIDRVWEPPYVKDAPPEVVPEQLRERDAFLSFLFFALHAH</sequence>
<organism evidence="5 6">
    <name type="scientific">Glutamicibacter ectropisis</name>
    <dbReference type="NCBI Taxonomy" id="3046593"/>
    <lineage>
        <taxon>Bacteria</taxon>
        <taxon>Bacillati</taxon>
        <taxon>Actinomycetota</taxon>
        <taxon>Actinomycetes</taxon>
        <taxon>Micrococcales</taxon>
        <taxon>Micrococcaceae</taxon>
        <taxon>Glutamicibacter</taxon>
    </lineage>
</organism>
<dbReference type="InterPro" id="IPR013216">
    <property type="entry name" value="Methyltransf_11"/>
</dbReference>
<dbReference type="AlphaFoldDB" id="A0AAU6WGD1"/>
<feature type="domain" description="Methyltransferase type 11" evidence="4">
    <location>
        <begin position="45"/>
        <end position="137"/>
    </location>
</feature>
<evidence type="ECO:0000259" key="4">
    <source>
        <dbReference type="Pfam" id="PF08241"/>
    </source>
</evidence>
<dbReference type="SUPFAM" id="SSF53335">
    <property type="entry name" value="S-adenosyl-L-methionine-dependent methyltransferases"/>
    <property type="match status" value="1"/>
</dbReference>
<keyword evidence="3" id="KW-0949">S-adenosyl-L-methionine</keyword>
<dbReference type="PANTHER" id="PTHR43464">
    <property type="entry name" value="METHYLTRANSFERASE"/>
    <property type="match status" value="1"/>
</dbReference>
<dbReference type="EC" id="2.1.-.-" evidence="5"/>
<dbReference type="KEGG" id="gey:QMQ05_06780"/>
<dbReference type="PANTHER" id="PTHR43464:SF19">
    <property type="entry name" value="UBIQUINONE BIOSYNTHESIS O-METHYLTRANSFERASE, MITOCHONDRIAL"/>
    <property type="match status" value="1"/>
</dbReference>
<dbReference type="GO" id="GO:0032259">
    <property type="term" value="P:methylation"/>
    <property type="evidence" value="ECO:0007669"/>
    <property type="project" value="UniProtKB-KW"/>
</dbReference>
<reference evidence="5 6" key="1">
    <citation type="submission" date="2023-05" db="EMBL/GenBank/DDBJ databases">
        <title>Glutamicibacter sp. B1, complete genome.</title>
        <authorList>
            <person name="Long Y.H."/>
            <person name="Fang T."/>
            <person name="Li X.Y."/>
        </authorList>
    </citation>
    <scope>NUCLEOTIDE SEQUENCE [LARGE SCALE GENOMIC DNA]</scope>
    <source>
        <strain evidence="5 6">B1</strain>
    </source>
</reference>
<dbReference type="EMBL" id="CP125942">
    <property type="protein sequence ID" value="XAO47218.1"/>
    <property type="molecule type" value="Genomic_DNA"/>
</dbReference>
<dbReference type="Gene3D" id="3.40.50.150">
    <property type="entry name" value="Vaccinia Virus protein VP39"/>
    <property type="match status" value="1"/>
</dbReference>
<keyword evidence="6" id="KW-1185">Reference proteome</keyword>
<accession>A0AAU6WGD1</accession>
<evidence type="ECO:0000256" key="3">
    <source>
        <dbReference type="ARBA" id="ARBA00022691"/>
    </source>
</evidence>
<name>A0AAU6WGD1_9MICC</name>
<dbReference type="Pfam" id="PF08241">
    <property type="entry name" value="Methyltransf_11"/>
    <property type="match status" value="1"/>
</dbReference>
<dbReference type="GO" id="GO:0008757">
    <property type="term" value="F:S-adenosylmethionine-dependent methyltransferase activity"/>
    <property type="evidence" value="ECO:0007669"/>
    <property type="project" value="InterPro"/>
</dbReference>
<dbReference type="InterPro" id="IPR029063">
    <property type="entry name" value="SAM-dependent_MTases_sf"/>
</dbReference>
<protein>
    <submittedName>
        <fullName evidence="5">Class I SAM-dependent methyltransferase</fullName>
        <ecNumber evidence="5">2.1.-.-</ecNumber>
    </submittedName>
</protein>
<evidence type="ECO:0000256" key="2">
    <source>
        <dbReference type="ARBA" id="ARBA00022679"/>
    </source>
</evidence>
<proteinExistence type="predicted"/>
<evidence type="ECO:0000313" key="5">
    <source>
        <dbReference type="EMBL" id="XAO47218.1"/>
    </source>
</evidence>
<dbReference type="CDD" id="cd02440">
    <property type="entry name" value="AdoMet_MTases"/>
    <property type="match status" value="1"/>
</dbReference>